<evidence type="ECO:0000259" key="6">
    <source>
        <dbReference type="PROSITE" id="PS50111"/>
    </source>
</evidence>
<sequence>MELLNRKKNKLIVVISVFSCLGIVASSVIGKSIYLHYQLIFGISAVIFSFITYFIPIKQKYKALLLPAYPAIAVGAINMLTGGDVNIIFSLVTCMCLACIYIDINNFRKYLIIIVALLIGNFIKYGFNILGQSRNTASSSIYYVAFIVITIILYLLTKWGQEAFNATEQEKKRVEIVNKQQTELYKNLRLSVKELEDSLLSIGENTEAVSTRTTDTASAMKEMSSGIENQNESVLKISNHINEIASDNKMIQLDVENLTSVKDNISKLTEEINISISDSKGALVNLNNSNNIILASFNDFKNIIVQIEDAISGIRSISDNTNLLSLNASIEAARAGEAGKGFQVVASEIRKLSNETKSLLDNMHTLSESIIERTNNISSDLNNSNNQLSEENNKLSNLSDLGSVSIKESYKLADVHSNISYRTQNCLKKTHEVASEIDNVVSVFQQFTACTEQLTASTENNSEAIININKGINNIEKTVNNLIKE</sequence>
<keyword evidence="3" id="KW-0807">Transducer</keyword>
<dbReference type="RefSeq" id="WP_084113344.1">
    <property type="nucleotide sequence ID" value="NZ_FWXH01000002.1"/>
</dbReference>
<feature type="transmembrane region" description="Helical" evidence="5">
    <location>
        <begin position="12"/>
        <end position="29"/>
    </location>
</feature>
<organism evidence="7 8">
    <name type="scientific">Clostridium acidisoli DSM 12555</name>
    <dbReference type="NCBI Taxonomy" id="1121291"/>
    <lineage>
        <taxon>Bacteria</taxon>
        <taxon>Bacillati</taxon>
        <taxon>Bacillota</taxon>
        <taxon>Clostridia</taxon>
        <taxon>Eubacteriales</taxon>
        <taxon>Clostridiaceae</taxon>
        <taxon>Clostridium</taxon>
    </lineage>
</organism>
<dbReference type="PROSITE" id="PS50111">
    <property type="entry name" value="CHEMOTAXIS_TRANSDUC_2"/>
    <property type="match status" value="1"/>
</dbReference>
<feature type="coiled-coil region" evidence="4">
    <location>
        <begin position="371"/>
        <end position="401"/>
    </location>
</feature>
<feature type="transmembrane region" description="Helical" evidence="5">
    <location>
        <begin position="111"/>
        <end position="127"/>
    </location>
</feature>
<dbReference type="GO" id="GO:0005886">
    <property type="term" value="C:plasma membrane"/>
    <property type="evidence" value="ECO:0007669"/>
    <property type="project" value="TreeGrafter"/>
</dbReference>
<dbReference type="GO" id="GO:0006935">
    <property type="term" value="P:chemotaxis"/>
    <property type="evidence" value="ECO:0007669"/>
    <property type="project" value="UniProtKB-KW"/>
</dbReference>
<protein>
    <submittedName>
        <fullName evidence="7">Methyl-accepting chemotaxis protein (MCP) signalling domain-containing protein</fullName>
    </submittedName>
</protein>
<evidence type="ECO:0000256" key="2">
    <source>
        <dbReference type="ARBA" id="ARBA00029447"/>
    </source>
</evidence>
<feature type="domain" description="Methyl-accepting transducer" evidence="6">
    <location>
        <begin position="205"/>
        <end position="441"/>
    </location>
</feature>
<gene>
    <name evidence="7" type="ORF">SAMN02745134_00122</name>
</gene>
<keyword evidence="1" id="KW-0145">Chemotaxis</keyword>
<evidence type="ECO:0000256" key="1">
    <source>
        <dbReference type="ARBA" id="ARBA00022500"/>
    </source>
</evidence>
<dbReference type="Pfam" id="PF00015">
    <property type="entry name" value="MCPsignal"/>
    <property type="match status" value="1"/>
</dbReference>
<dbReference type="AlphaFoldDB" id="A0A1W1WY85"/>
<dbReference type="InterPro" id="IPR051310">
    <property type="entry name" value="MCP_chemotaxis"/>
</dbReference>
<dbReference type="SUPFAM" id="SSF58104">
    <property type="entry name" value="Methyl-accepting chemotaxis protein (MCP) signaling domain"/>
    <property type="match status" value="1"/>
</dbReference>
<evidence type="ECO:0000313" key="8">
    <source>
        <dbReference type="Proteomes" id="UP000192468"/>
    </source>
</evidence>
<proteinExistence type="inferred from homology"/>
<keyword evidence="5" id="KW-0472">Membrane</keyword>
<dbReference type="GO" id="GO:0007165">
    <property type="term" value="P:signal transduction"/>
    <property type="evidence" value="ECO:0007669"/>
    <property type="project" value="UniProtKB-KW"/>
</dbReference>
<dbReference type="GO" id="GO:0004888">
    <property type="term" value="F:transmembrane signaling receptor activity"/>
    <property type="evidence" value="ECO:0007669"/>
    <property type="project" value="TreeGrafter"/>
</dbReference>
<dbReference type="SMART" id="SM00283">
    <property type="entry name" value="MA"/>
    <property type="match status" value="1"/>
</dbReference>
<keyword evidence="4" id="KW-0175">Coiled coil</keyword>
<dbReference type="Proteomes" id="UP000192468">
    <property type="component" value="Unassembled WGS sequence"/>
</dbReference>
<evidence type="ECO:0000256" key="5">
    <source>
        <dbReference type="SAM" id="Phobius"/>
    </source>
</evidence>
<evidence type="ECO:0000313" key="7">
    <source>
        <dbReference type="EMBL" id="SMC16625.1"/>
    </source>
</evidence>
<dbReference type="EMBL" id="FWXH01000002">
    <property type="protein sequence ID" value="SMC16625.1"/>
    <property type="molecule type" value="Genomic_DNA"/>
</dbReference>
<keyword evidence="8" id="KW-1185">Reference proteome</keyword>
<feature type="transmembrane region" description="Helical" evidence="5">
    <location>
        <begin position="63"/>
        <end position="81"/>
    </location>
</feature>
<dbReference type="STRING" id="1121291.SAMN02745134_00122"/>
<feature type="transmembrane region" description="Helical" evidence="5">
    <location>
        <begin position="139"/>
        <end position="156"/>
    </location>
</feature>
<dbReference type="PANTHER" id="PTHR43531:SF11">
    <property type="entry name" value="METHYL-ACCEPTING CHEMOTAXIS PROTEIN 3"/>
    <property type="match status" value="1"/>
</dbReference>
<evidence type="ECO:0000256" key="3">
    <source>
        <dbReference type="PROSITE-ProRule" id="PRU00284"/>
    </source>
</evidence>
<keyword evidence="5" id="KW-1133">Transmembrane helix</keyword>
<dbReference type="OrthoDB" id="2542987at2"/>
<accession>A0A1W1WY85</accession>
<feature type="transmembrane region" description="Helical" evidence="5">
    <location>
        <begin position="87"/>
        <end position="104"/>
    </location>
</feature>
<comment type="similarity">
    <text evidence="2">Belongs to the methyl-accepting chemotaxis (MCP) protein family.</text>
</comment>
<dbReference type="PANTHER" id="PTHR43531">
    <property type="entry name" value="PROTEIN ICFG"/>
    <property type="match status" value="1"/>
</dbReference>
<reference evidence="7 8" key="1">
    <citation type="submission" date="2017-04" db="EMBL/GenBank/DDBJ databases">
        <authorList>
            <person name="Afonso C.L."/>
            <person name="Miller P.J."/>
            <person name="Scott M.A."/>
            <person name="Spackman E."/>
            <person name="Goraichik I."/>
            <person name="Dimitrov K.M."/>
            <person name="Suarez D.L."/>
            <person name="Swayne D.E."/>
        </authorList>
    </citation>
    <scope>NUCLEOTIDE SEQUENCE [LARGE SCALE GENOMIC DNA]</scope>
    <source>
        <strain evidence="7 8">DSM 12555</strain>
    </source>
</reference>
<feature type="transmembrane region" description="Helical" evidence="5">
    <location>
        <begin position="35"/>
        <end position="56"/>
    </location>
</feature>
<evidence type="ECO:0000256" key="4">
    <source>
        <dbReference type="SAM" id="Coils"/>
    </source>
</evidence>
<keyword evidence="5" id="KW-0812">Transmembrane</keyword>
<name>A0A1W1WY85_9CLOT</name>
<dbReference type="InterPro" id="IPR004089">
    <property type="entry name" value="MCPsignal_dom"/>
</dbReference>
<dbReference type="Gene3D" id="1.10.287.950">
    <property type="entry name" value="Methyl-accepting chemotaxis protein"/>
    <property type="match status" value="1"/>
</dbReference>